<gene>
    <name evidence="3" type="ORF">JAZ04_06405</name>
</gene>
<evidence type="ECO:0000256" key="2">
    <source>
        <dbReference type="SAM" id="SignalP"/>
    </source>
</evidence>
<dbReference type="EMBL" id="JAEPDI010000003">
    <property type="protein sequence ID" value="MCG7938475.1"/>
    <property type="molecule type" value="Genomic_DNA"/>
</dbReference>
<organism evidence="3 4">
    <name type="scientific">Candidatus Thiodiazotropha lotti</name>
    <dbReference type="NCBI Taxonomy" id="2792787"/>
    <lineage>
        <taxon>Bacteria</taxon>
        <taxon>Pseudomonadati</taxon>
        <taxon>Pseudomonadota</taxon>
        <taxon>Gammaproteobacteria</taxon>
        <taxon>Chromatiales</taxon>
        <taxon>Sedimenticolaceae</taxon>
        <taxon>Candidatus Thiodiazotropha</taxon>
    </lineage>
</organism>
<keyword evidence="2" id="KW-0732">Signal</keyword>
<feature type="region of interest" description="Disordered" evidence="1">
    <location>
        <begin position="41"/>
        <end position="63"/>
    </location>
</feature>
<feature type="signal peptide" evidence="2">
    <location>
        <begin position="1"/>
        <end position="23"/>
    </location>
</feature>
<evidence type="ECO:0000313" key="3">
    <source>
        <dbReference type="EMBL" id="MCG7938475.1"/>
    </source>
</evidence>
<reference evidence="3" key="1">
    <citation type="journal article" date="2021" name="Proc. Natl. Acad. Sci. U.S.A.">
        <title>Global biogeography of chemosynthetic symbionts reveals both localized and globally distributed symbiont groups. .</title>
        <authorList>
            <person name="Osvatic J.T."/>
            <person name="Wilkins L.G.E."/>
            <person name="Leibrecht L."/>
            <person name="Leray M."/>
            <person name="Zauner S."/>
            <person name="Polzin J."/>
            <person name="Camacho Y."/>
            <person name="Gros O."/>
            <person name="van Gils J.A."/>
            <person name="Eisen J.A."/>
            <person name="Petersen J.M."/>
            <person name="Yuen B."/>
        </authorList>
    </citation>
    <scope>NUCLEOTIDE SEQUENCE</scope>
    <source>
        <strain evidence="3">MAGL173</strain>
    </source>
</reference>
<dbReference type="AlphaFoldDB" id="A0A9E4K479"/>
<feature type="chain" id="PRO_5038517321" evidence="2">
    <location>
        <begin position="24"/>
        <end position="158"/>
    </location>
</feature>
<sequence>MQTIPLKLMISTLLVLFSQNLMAEIDNHPSPIDPLLINSTRTAEQPESTHPADSSETRFYPRPMGPAFEAGDERLNCRQLDQQLASLESDTYSAKPGFYEDPYAGASIFVGAVWAPGALAYLGYSGAAEYYEQDRVSEAENRIEALRRMKARLRCYEY</sequence>
<name>A0A9E4K479_9GAMM</name>
<evidence type="ECO:0000313" key="4">
    <source>
        <dbReference type="Proteomes" id="UP000886687"/>
    </source>
</evidence>
<proteinExistence type="predicted"/>
<comment type="caution">
    <text evidence="3">The sequence shown here is derived from an EMBL/GenBank/DDBJ whole genome shotgun (WGS) entry which is preliminary data.</text>
</comment>
<feature type="compositionally biased region" description="Polar residues" evidence="1">
    <location>
        <begin position="41"/>
        <end position="54"/>
    </location>
</feature>
<dbReference type="Proteomes" id="UP000886687">
    <property type="component" value="Unassembled WGS sequence"/>
</dbReference>
<evidence type="ECO:0000256" key="1">
    <source>
        <dbReference type="SAM" id="MobiDB-lite"/>
    </source>
</evidence>
<protein>
    <submittedName>
        <fullName evidence="3">Uncharacterized protein</fullName>
    </submittedName>
</protein>
<accession>A0A9E4K479</accession>